<keyword evidence="3" id="KW-1185">Reference proteome</keyword>
<protein>
    <recommendedName>
        <fullName evidence="4">DUF2726 domain-containing protein</fullName>
    </recommendedName>
</protein>
<evidence type="ECO:0008006" key="4">
    <source>
        <dbReference type="Google" id="ProtNLM"/>
    </source>
</evidence>
<evidence type="ECO:0000313" key="2">
    <source>
        <dbReference type="EMBL" id="GGC05821.1"/>
    </source>
</evidence>
<reference evidence="3" key="1">
    <citation type="journal article" date="2019" name="Int. J. Syst. Evol. Microbiol.">
        <title>The Global Catalogue of Microorganisms (GCM) 10K type strain sequencing project: providing services to taxonomists for standard genome sequencing and annotation.</title>
        <authorList>
            <consortium name="The Broad Institute Genomics Platform"/>
            <consortium name="The Broad Institute Genome Sequencing Center for Infectious Disease"/>
            <person name="Wu L."/>
            <person name="Ma J."/>
        </authorList>
    </citation>
    <scope>NUCLEOTIDE SEQUENCE [LARGE SCALE GENOMIC DNA]</scope>
    <source>
        <strain evidence="3">CGMCC 1.15341</strain>
    </source>
</reference>
<gene>
    <name evidence="2" type="ORF">GCM10011352_35020</name>
</gene>
<dbReference type="Proteomes" id="UP000629025">
    <property type="component" value="Unassembled WGS sequence"/>
</dbReference>
<name>A0ABQ1KNE9_9GAMM</name>
<organism evidence="2 3">
    <name type="scientific">Marinobacterium zhoushanense</name>
    <dbReference type="NCBI Taxonomy" id="1679163"/>
    <lineage>
        <taxon>Bacteria</taxon>
        <taxon>Pseudomonadati</taxon>
        <taxon>Pseudomonadota</taxon>
        <taxon>Gammaproteobacteria</taxon>
        <taxon>Oceanospirillales</taxon>
        <taxon>Oceanospirillaceae</taxon>
        <taxon>Marinobacterium</taxon>
    </lineage>
</organism>
<evidence type="ECO:0000256" key="1">
    <source>
        <dbReference type="SAM" id="Phobius"/>
    </source>
</evidence>
<accession>A0ABQ1KNE9</accession>
<sequence length="202" mass="22923">MSDNELLLWILLPLFTLVGLYLIWYARRRRRLMARFARERELPIRRDYRKPLQRCLDNAFALPQADATRSFGQLAAIVDAEKAWLFLAVELLDLSRYGQAQSSHSPRLAALFKVRPELDAFFLVDTVGRVEDRLPEIPPAKPGVVTAVHEAMKGSGAGHTLSVTLSKGYGLIYFEPRITGAEDRADLESLYGIAIELHKRLF</sequence>
<dbReference type="EMBL" id="BMIJ01000007">
    <property type="protein sequence ID" value="GGC05821.1"/>
    <property type="molecule type" value="Genomic_DNA"/>
</dbReference>
<dbReference type="RefSeq" id="WP_188750679.1">
    <property type="nucleotide sequence ID" value="NZ_BMIJ01000007.1"/>
</dbReference>
<keyword evidence="1" id="KW-1133">Transmembrane helix</keyword>
<comment type="caution">
    <text evidence="2">The sequence shown here is derived from an EMBL/GenBank/DDBJ whole genome shotgun (WGS) entry which is preliminary data.</text>
</comment>
<evidence type="ECO:0000313" key="3">
    <source>
        <dbReference type="Proteomes" id="UP000629025"/>
    </source>
</evidence>
<keyword evidence="1" id="KW-0472">Membrane</keyword>
<keyword evidence="1" id="KW-0812">Transmembrane</keyword>
<proteinExistence type="predicted"/>
<feature type="transmembrane region" description="Helical" evidence="1">
    <location>
        <begin position="6"/>
        <end position="26"/>
    </location>
</feature>